<dbReference type="Gene3D" id="3.30.70.1020">
    <property type="entry name" value="Trehalose-6-phosphate phosphatase related protein, domain 2"/>
    <property type="match status" value="1"/>
</dbReference>
<dbReference type="InterPro" id="IPR036412">
    <property type="entry name" value="HAD-like_sf"/>
</dbReference>
<evidence type="ECO:0000313" key="5">
    <source>
        <dbReference type="Proteomes" id="UP000243723"/>
    </source>
</evidence>
<dbReference type="Gene3D" id="3.40.50.2000">
    <property type="entry name" value="Glycogen Phosphorylase B"/>
    <property type="match status" value="2"/>
</dbReference>
<feature type="compositionally biased region" description="Basic and acidic residues" evidence="3">
    <location>
        <begin position="7"/>
        <end position="28"/>
    </location>
</feature>
<sequence>MASDATHPSEQHDSPKDMVSESRLDHSFDGSTVAPLSDNAFGTPLQRHVSKDSVASVETAILSPSLSFLGLEDVGNQPKHSHDPTKTKLRVKPSDHAKLQLSGRIISVVFCLPHMLTFTHGEAEPWAFKHRAGTAALFESFKYLSSPQTPWKHYLVGWTGEIVHRRARKDMTRQMYLLETYPIHNKLSAPVPVDGGPLHPPIHDPNLNIMREDRAKLEQKLMGDSGMNMIPVWFTDEVDDDGEVFTLKDQDKWRNFTEKELYQLFHYKLPELVGGKEKTKRWNDYVSLNRKFADRILECYTPGDTVMVHDYHLMLVPSMLRARVGDIKVTFILHTPFPSYEYFRCLPHRNEIMDGILGADTIIFQSHNFADHFQKCCKQLPGKFRASTSEIETPGKRSVLLEVLPLGLDNDAIWKYAFEDPMVKQKCARFVQSMYNADKALILGRDRIDSTRGVLQKLQAFAMFLSLHPQWRGKVVLLQIMSPPNVEDKERGGTANLATVLSVSESINGKFGNFGYKPVRLITEAPSKETYFALLQVADMGLVTSIREGMNTFALEFALTQRDKHRPLLISEFSGSTHTLPGAISINPFDLQATANTINRALTMGPVARRRMYDSINHALSHNSLSKYTHKLLRRIYIHMEQQKASEYRPQLELGVIQAFSKGASRRLFIFDYDGTLTPIVDDPNSALPSDELLDNLENLAADERNGVWIISGRDQDFLNEHLGHIKQLGFSAEHGCFMRYPGTDEWRNMTTKQNMGWQPIVNDAFQKVSDSMPGSLVEQKRVGITWHYRRATNPNAAVYAKSLKKRLLRSVAIAYDIEVMAGKANLEVRPKTINKGQVVRRLLKEHGSGPEKEPDFVLCVGDDTTDEDMFRSLRRSDLPMTNVFGVLVGSGTKTTMASWRLQEPSDVVHLIGVLNEVNKDSMPAHKALPAPSIVPSHLRQPWYQTNLV</sequence>
<dbReference type="SUPFAM" id="SSF53756">
    <property type="entry name" value="UDP-Glycosyltransferase/glycogen phosphorylase"/>
    <property type="match status" value="1"/>
</dbReference>
<dbReference type="GO" id="GO:0004805">
    <property type="term" value="F:trehalose-phosphatase activity"/>
    <property type="evidence" value="ECO:0007669"/>
    <property type="project" value="TreeGrafter"/>
</dbReference>
<proteinExistence type="inferred from homology"/>
<dbReference type="FunFam" id="3.40.50.1000:FF:000052">
    <property type="entry name" value="Alpha,alpha-trehalose-phosphate synthase [UDP-forming] 6"/>
    <property type="match status" value="1"/>
</dbReference>
<dbReference type="NCBIfam" id="TIGR00685">
    <property type="entry name" value="T6PP"/>
    <property type="match status" value="1"/>
</dbReference>
<protein>
    <submittedName>
        <fullName evidence="4">Trehalose-phosphatase</fullName>
    </submittedName>
</protein>
<dbReference type="GO" id="GO:0031505">
    <property type="term" value="P:fungal-type cell wall organization"/>
    <property type="evidence" value="ECO:0007669"/>
    <property type="project" value="TreeGrafter"/>
</dbReference>
<evidence type="ECO:0000256" key="3">
    <source>
        <dbReference type="SAM" id="MobiDB-lite"/>
    </source>
</evidence>
<dbReference type="InterPro" id="IPR006379">
    <property type="entry name" value="HAD-SF_hydro_IIB"/>
</dbReference>
<evidence type="ECO:0000256" key="1">
    <source>
        <dbReference type="ARBA" id="ARBA00005409"/>
    </source>
</evidence>
<dbReference type="GO" id="GO:0005992">
    <property type="term" value="P:trehalose biosynthetic process"/>
    <property type="evidence" value="ECO:0007669"/>
    <property type="project" value="InterPro"/>
</dbReference>
<dbReference type="CDD" id="cd01627">
    <property type="entry name" value="HAD_TPP"/>
    <property type="match status" value="1"/>
</dbReference>
<dbReference type="GO" id="GO:0005829">
    <property type="term" value="C:cytosol"/>
    <property type="evidence" value="ECO:0007669"/>
    <property type="project" value="TreeGrafter"/>
</dbReference>
<dbReference type="SUPFAM" id="SSF56784">
    <property type="entry name" value="HAD-like"/>
    <property type="match status" value="1"/>
</dbReference>
<dbReference type="OrthoDB" id="755951at2759"/>
<dbReference type="Pfam" id="PF02358">
    <property type="entry name" value="Trehalose_PPase"/>
    <property type="match status" value="1"/>
</dbReference>
<dbReference type="PANTHER" id="PTHR10788">
    <property type="entry name" value="TREHALOSE-6-PHOSPHATE SYNTHASE"/>
    <property type="match status" value="1"/>
</dbReference>
<keyword evidence="5" id="KW-1185">Reference proteome</keyword>
<dbReference type="GO" id="GO:0034605">
    <property type="term" value="P:cellular response to heat"/>
    <property type="evidence" value="ECO:0007669"/>
    <property type="project" value="TreeGrafter"/>
</dbReference>
<dbReference type="Pfam" id="PF00982">
    <property type="entry name" value="Glyco_transf_20"/>
    <property type="match status" value="1"/>
</dbReference>
<dbReference type="CDD" id="cd03788">
    <property type="entry name" value="GT20_TPS"/>
    <property type="match status" value="1"/>
</dbReference>
<evidence type="ECO:0000256" key="2">
    <source>
        <dbReference type="ARBA" id="ARBA00006330"/>
    </source>
</evidence>
<dbReference type="InterPro" id="IPR001830">
    <property type="entry name" value="Glyco_trans_20"/>
</dbReference>
<dbReference type="PANTHER" id="PTHR10788:SF123">
    <property type="entry name" value="TREHALOSE-PHOSPHATASE"/>
    <property type="match status" value="1"/>
</dbReference>
<dbReference type="InterPro" id="IPR023214">
    <property type="entry name" value="HAD_sf"/>
</dbReference>
<comment type="similarity">
    <text evidence="1">In the N-terminal section; belongs to the glycosyltransferase 20 family.</text>
</comment>
<feature type="region of interest" description="Disordered" evidence="3">
    <location>
        <begin position="1"/>
        <end position="29"/>
    </location>
</feature>
<dbReference type="Proteomes" id="UP000243723">
    <property type="component" value="Unassembled WGS sequence"/>
</dbReference>
<dbReference type="AlphaFoldDB" id="A0A2P7ZDP9"/>
<gene>
    <name evidence="4" type="ORF">B9Z65_5314</name>
</gene>
<reference evidence="4 5" key="1">
    <citation type="submission" date="2017-05" db="EMBL/GenBank/DDBJ databases">
        <title>Draft genome sequence of Elsinoe australis.</title>
        <authorList>
            <person name="Cheng Q."/>
        </authorList>
    </citation>
    <scope>NUCLEOTIDE SEQUENCE [LARGE SCALE GENOMIC DNA]</scope>
    <source>
        <strain evidence="4 5">NL1</strain>
    </source>
</reference>
<dbReference type="GO" id="GO:0003825">
    <property type="term" value="F:alpha,alpha-trehalose-phosphate synthase (UDP-forming) activity"/>
    <property type="evidence" value="ECO:0007669"/>
    <property type="project" value="TreeGrafter"/>
</dbReference>
<dbReference type="NCBIfam" id="TIGR01484">
    <property type="entry name" value="HAD-SF-IIB"/>
    <property type="match status" value="1"/>
</dbReference>
<name>A0A2P7ZDP9_9PEZI</name>
<dbReference type="InterPro" id="IPR003337">
    <property type="entry name" value="Trehalose_PPase"/>
</dbReference>
<comment type="caution">
    <text evidence="4">The sequence shown here is derived from an EMBL/GenBank/DDBJ whole genome shotgun (WGS) entry which is preliminary data.</text>
</comment>
<dbReference type="EMBL" id="NHZQ01000236">
    <property type="protein sequence ID" value="PSK46346.1"/>
    <property type="molecule type" value="Genomic_DNA"/>
</dbReference>
<dbReference type="STRING" id="40998.A0A2P7ZDP9"/>
<dbReference type="Gene3D" id="3.40.50.1000">
    <property type="entry name" value="HAD superfamily/HAD-like"/>
    <property type="match status" value="1"/>
</dbReference>
<dbReference type="GO" id="GO:0005946">
    <property type="term" value="C:alpha,alpha-trehalose-phosphate synthase complex (UDP-forming)"/>
    <property type="evidence" value="ECO:0007669"/>
    <property type="project" value="TreeGrafter"/>
</dbReference>
<evidence type="ECO:0000313" key="4">
    <source>
        <dbReference type="EMBL" id="PSK46346.1"/>
    </source>
</evidence>
<organism evidence="4 5">
    <name type="scientific">Elsinoe australis</name>
    <dbReference type="NCBI Taxonomy" id="40998"/>
    <lineage>
        <taxon>Eukaryota</taxon>
        <taxon>Fungi</taxon>
        <taxon>Dikarya</taxon>
        <taxon>Ascomycota</taxon>
        <taxon>Pezizomycotina</taxon>
        <taxon>Dothideomycetes</taxon>
        <taxon>Dothideomycetidae</taxon>
        <taxon>Myriangiales</taxon>
        <taxon>Elsinoaceae</taxon>
        <taxon>Elsinoe</taxon>
    </lineage>
</organism>
<accession>A0A2P7ZDP9</accession>
<comment type="similarity">
    <text evidence="2">In the C-terminal section; belongs to the trehalose phosphatase family.</text>
</comment>